<evidence type="ECO:0008006" key="4">
    <source>
        <dbReference type="Google" id="ProtNLM"/>
    </source>
</evidence>
<dbReference type="OrthoDB" id="2166166at2"/>
<dbReference type="EMBL" id="FNCK01000003">
    <property type="protein sequence ID" value="SDG10932.1"/>
    <property type="molecule type" value="Genomic_DNA"/>
</dbReference>
<keyword evidence="3" id="KW-1185">Reference proteome</keyword>
<organism evidence="2 3">
    <name type="scientific">Facklamia miroungae</name>
    <dbReference type="NCBI Taxonomy" id="120956"/>
    <lineage>
        <taxon>Bacteria</taxon>
        <taxon>Bacillati</taxon>
        <taxon>Bacillota</taxon>
        <taxon>Bacilli</taxon>
        <taxon>Lactobacillales</taxon>
        <taxon>Aerococcaceae</taxon>
        <taxon>Facklamia</taxon>
    </lineage>
</organism>
<evidence type="ECO:0000256" key="1">
    <source>
        <dbReference type="SAM" id="Coils"/>
    </source>
</evidence>
<feature type="coiled-coil region" evidence="1">
    <location>
        <begin position="16"/>
        <end position="43"/>
    </location>
</feature>
<protein>
    <recommendedName>
        <fullName evidence="4">V/A-type H+-transporting ATPase subunit E</fullName>
    </recommendedName>
</protein>
<accession>A0A1G7RJJ8</accession>
<dbReference type="AlphaFoldDB" id="A0A1G7RJJ8"/>
<evidence type="ECO:0000313" key="3">
    <source>
        <dbReference type="Proteomes" id="UP000199708"/>
    </source>
</evidence>
<name>A0A1G7RJJ8_9LACT</name>
<gene>
    <name evidence="2" type="ORF">SAMN05421791_10366</name>
</gene>
<dbReference type="Proteomes" id="UP000199708">
    <property type="component" value="Unassembled WGS sequence"/>
</dbReference>
<keyword evidence="1" id="KW-0175">Coiled coil</keyword>
<sequence>MGDIETLQNKILGKVQATGEAKVQELQKELSQALEDYKNRLNKQFEHDKENFIRKQEQQFEIRKQSLANELRNSELTHKQKLLEEIIQDVPNQLNHSIASDLNQMIQSAIQKLDTHQAFELKIGEKSRQFISDDQANELHATFDNMHWGENIAKKSGFILTQAGMNMNYLFEDVINELKPQLLIELEKQLKA</sequence>
<dbReference type="RefSeq" id="WP_090289480.1">
    <property type="nucleotide sequence ID" value="NZ_FNCK01000003.1"/>
</dbReference>
<dbReference type="STRING" id="120956.SAMN05421791_10366"/>
<evidence type="ECO:0000313" key="2">
    <source>
        <dbReference type="EMBL" id="SDG10932.1"/>
    </source>
</evidence>
<proteinExistence type="predicted"/>
<reference evidence="2 3" key="1">
    <citation type="submission" date="2016-10" db="EMBL/GenBank/DDBJ databases">
        <authorList>
            <person name="de Groot N.N."/>
        </authorList>
    </citation>
    <scope>NUCLEOTIDE SEQUENCE [LARGE SCALE GENOMIC DNA]</scope>
    <source>
        <strain evidence="2 3">ATCC BAA-466</strain>
    </source>
</reference>